<evidence type="ECO:0000313" key="2">
    <source>
        <dbReference type="EMBL" id="OJF13752.1"/>
    </source>
</evidence>
<feature type="transmembrane region" description="Helical" evidence="1">
    <location>
        <begin position="79"/>
        <end position="98"/>
    </location>
</feature>
<keyword evidence="3" id="KW-1185">Reference proteome</keyword>
<comment type="caution">
    <text evidence="2">The sequence shown here is derived from an EMBL/GenBank/DDBJ whole genome shotgun (WGS) entry which is preliminary data.</text>
</comment>
<evidence type="ECO:0000313" key="3">
    <source>
        <dbReference type="Proteomes" id="UP000182486"/>
    </source>
</evidence>
<evidence type="ECO:0000256" key="1">
    <source>
        <dbReference type="SAM" id="Phobius"/>
    </source>
</evidence>
<dbReference type="AlphaFoldDB" id="A0A1K0FLZ4"/>
<gene>
    <name evidence="2" type="ORF">BG844_13525</name>
</gene>
<reference evidence="2 3" key="1">
    <citation type="submission" date="2016-09" db="EMBL/GenBank/DDBJ databases">
        <title>Couchioplanes caeruleus draft genome sequence.</title>
        <authorList>
            <person name="Sheehan J."/>
            <person name="Caffrey P."/>
        </authorList>
    </citation>
    <scope>NUCLEOTIDE SEQUENCE [LARGE SCALE GENOMIC DNA]</scope>
    <source>
        <strain evidence="2 3">DSM 43634</strain>
    </source>
</reference>
<sequence length="104" mass="11529">MVLWIEVAIVVLAVARLTRLICADKITEPFRTAAAQRLKAGSMWTYLLHCRWCVSAWVALPAAAIWWAASAGPRWSGHWWIDIPAAALALSYATGLLVRAEPEE</sequence>
<keyword evidence="1" id="KW-0472">Membrane</keyword>
<keyword evidence="1" id="KW-1133">Transmembrane helix</keyword>
<accession>A0A1K0FLZ4</accession>
<name>A0A1K0FLZ4_9ACTN</name>
<organism evidence="2 3">
    <name type="scientific">Couchioplanes caeruleus subsp. caeruleus</name>
    <dbReference type="NCBI Taxonomy" id="56427"/>
    <lineage>
        <taxon>Bacteria</taxon>
        <taxon>Bacillati</taxon>
        <taxon>Actinomycetota</taxon>
        <taxon>Actinomycetes</taxon>
        <taxon>Micromonosporales</taxon>
        <taxon>Micromonosporaceae</taxon>
        <taxon>Couchioplanes</taxon>
    </lineage>
</organism>
<protein>
    <recommendedName>
        <fullName evidence="4">DUF1360 domain-containing protein</fullName>
    </recommendedName>
</protein>
<dbReference type="RefSeq" id="WP_071805675.1">
    <property type="nucleotide sequence ID" value="NZ_MEIA01000135.1"/>
</dbReference>
<keyword evidence="1" id="KW-0812">Transmembrane</keyword>
<dbReference type="EMBL" id="MEIA01000135">
    <property type="protein sequence ID" value="OJF13752.1"/>
    <property type="molecule type" value="Genomic_DNA"/>
</dbReference>
<proteinExistence type="predicted"/>
<feature type="transmembrane region" description="Helical" evidence="1">
    <location>
        <begin position="46"/>
        <end position="67"/>
    </location>
</feature>
<evidence type="ECO:0008006" key="4">
    <source>
        <dbReference type="Google" id="ProtNLM"/>
    </source>
</evidence>
<dbReference type="Proteomes" id="UP000182486">
    <property type="component" value="Unassembled WGS sequence"/>
</dbReference>